<keyword evidence="5" id="KW-0576">Peroxisome</keyword>
<evidence type="ECO:0000256" key="1">
    <source>
        <dbReference type="ARBA" id="ARBA00004275"/>
    </source>
</evidence>
<evidence type="ECO:0000313" key="6">
    <source>
        <dbReference type="EMBL" id="RZU62025.1"/>
    </source>
</evidence>
<sequence>MGVICVTLAVMTQNTPQNLAGRTLLMSGGSRGIGLAIALAAARRGANVALLAKTSEPHPKLDGTVHTAAAEVDAAGGRGLAVVGDVRNDDDVARAVEATVAAFGGIDIVVNNASAIDLSKTDAVDMKRFDLMQDINVRGTFLLSKLALPHLRESAAAGRNPHILTLSPPIASGPGGTLEPAWAGEHLAYTMAKYGMSMTTLGLAEELRGDGVGVNSLWPATLIDTAAIRALPGGEQMVQSARTPEIVADAAVEVLSRPGRECTGNFFTDEAVLAEAGVEDLSGYSAGTGRLIPDIFL</sequence>
<dbReference type="FunFam" id="3.40.50.720:FF:000301">
    <property type="entry name" value="Hydroxysteroid dehydrogenase like 2"/>
    <property type="match status" value="1"/>
</dbReference>
<keyword evidence="4" id="KW-0560">Oxidoreductase</keyword>
<dbReference type="Gene3D" id="3.40.50.720">
    <property type="entry name" value="NAD(P)-binding Rossmann-like Domain"/>
    <property type="match status" value="1"/>
</dbReference>
<dbReference type="NCBIfam" id="NF006133">
    <property type="entry name" value="PRK08278.1"/>
    <property type="match status" value="1"/>
</dbReference>
<accession>A0A4Q8AEA4</accession>
<evidence type="ECO:0000256" key="5">
    <source>
        <dbReference type="ARBA" id="ARBA00023140"/>
    </source>
</evidence>
<dbReference type="Proteomes" id="UP000292685">
    <property type="component" value="Unassembled WGS sequence"/>
</dbReference>
<keyword evidence="7" id="KW-1185">Reference proteome</keyword>
<protein>
    <submittedName>
        <fullName evidence="6">Citronellol/citronellal dehydrogenase</fullName>
    </submittedName>
</protein>
<reference evidence="6 7" key="1">
    <citation type="submission" date="2019-02" db="EMBL/GenBank/DDBJ databases">
        <title>Sequencing the genomes of 1000 actinobacteria strains.</title>
        <authorList>
            <person name="Klenk H.-P."/>
        </authorList>
    </citation>
    <scope>NUCLEOTIDE SEQUENCE [LARGE SCALE GENOMIC DNA]</scope>
    <source>
        <strain evidence="6 7">DSM 17364</strain>
    </source>
</reference>
<evidence type="ECO:0000256" key="4">
    <source>
        <dbReference type="ARBA" id="ARBA00023002"/>
    </source>
</evidence>
<comment type="caution">
    <text evidence="6">The sequence shown here is derived from an EMBL/GenBank/DDBJ whole genome shotgun (WGS) entry which is preliminary data.</text>
</comment>
<name>A0A4Q8AEA4_9MICC</name>
<dbReference type="GO" id="GO:0016491">
    <property type="term" value="F:oxidoreductase activity"/>
    <property type="evidence" value="ECO:0007669"/>
    <property type="project" value="UniProtKB-KW"/>
</dbReference>
<evidence type="ECO:0000256" key="3">
    <source>
        <dbReference type="ARBA" id="ARBA00022857"/>
    </source>
</evidence>
<proteinExistence type="inferred from homology"/>
<dbReference type="SUPFAM" id="SSF51735">
    <property type="entry name" value="NAD(P)-binding Rossmann-fold domains"/>
    <property type="match status" value="1"/>
</dbReference>
<dbReference type="PANTHER" id="PTHR42808">
    <property type="entry name" value="HYDROXYSTEROID DEHYDROGENASE-LIKE PROTEIN 2"/>
    <property type="match status" value="1"/>
</dbReference>
<dbReference type="AlphaFoldDB" id="A0A4Q8AEA4"/>
<organism evidence="6 7">
    <name type="scientific">Zhihengliuella halotolerans</name>
    <dbReference type="NCBI Taxonomy" id="370736"/>
    <lineage>
        <taxon>Bacteria</taxon>
        <taxon>Bacillati</taxon>
        <taxon>Actinomycetota</taxon>
        <taxon>Actinomycetes</taxon>
        <taxon>Micrococcales</taxon>
        <taxon>Micrococcaceae</taxon>
        <taxon>Zhihengliuella</taxon>
    </lineage>
</organism>
<comment type="similarity">
    <text evidence="2">Belongs to the short-chain dehydrogenases/reductases (SDR) family.</text>
</comment>
<evidence type="ECO:0000256" key="2">
    <source>
        <dbReference type="ARBA" id="ARBA00006484"/>
    </source>
</evidence>
<evidence type="ECO:0000313" key="7">
    <source>
        <dbReference type="Proteomes" id="UP000292685"/>
    </source>
</evidence>
<dbReference type="InterPro" id="IPR051935">
    <property type="entry name" value="HSDL2"/>
</dbReference>
<dbReference type="PANTHER" id="PTHR42808:SF3">
    <property type="entry name" value="HYDROXYSTEROID DEHYDROGENASE-LIKE PROTEIN 2"/>
    <property type="match status" value="1"/>
</dbReference>
<dbReference type="EMBL" id="SHLA01000001">
    <property type="protein sequence ID" value="RZU62025.1"/>
    <property type="molecule type" value="Genomic_DNA"/>
</dbReference>
<dbReference type="Pfam" id="PF13561">
    <property type="entry name" value="adh_short_C2"/>
    <property type="match status" value="1"/>
</dbReference>
<comment type="subcellular location">
    <subcellularLocation>
        <location evidence="1">Peroxisome</location>
    </subcellularLocation>
</comment>
<dbReference type="PRINTS" id="PR00081">
    <property type="entry name" value="GDHRDH"/>
</dbReference>
<dbReference type="InterPro" id="IPR002347">
    <property type="entry name" value="SDR_fam"/>
</dbReference>
<keyword evidence="3" id="KW-0521">NADP</keyword>
<dbReference type="InterPro" id="IPR036291">
    <property type="entry name" value="NAD(P)-bd_dom_sf"/>
</dbReference>
<gene>
    <name evidence="6" type="ORF">EV380_1611</name>
</gene>